<name>A0ACC6RJZ7_9BURK</name>
<proteinExistence type="predicted"/>
<protein>
    <submittedName>
        <fullName evidence="1">Fic family protein</fullName>
    </submittedName>
</protein>
<gene>
    <name evidence="1" type="ORF">VSR83_17680</name>
</gene>
<dbReference type="Proteomes" id="UP001392318">
    <property type="component" value="Unassembled WGS sequence"/>
</dbReference>
<organism evidence="1 2">
    <name type="scientific">Paraburkholderia unamae</name>
    <dbReference type="NCBI Taxonomy" id="219649"/>
    <lineage>
        <taxon>Bacteria</taxon>
        <taxon>Pseudomonadati</taxon>
        <taxon>Pseudomonadota</taxon>
        <taxon>Betaproteobacteria</taxon>
        <taxon>Burkholderiales</taxon>
        <taxon>Burkholderiaceae</taxon>
        <taxon>Paraburkholderia</taxon>
    </lineage>
</organism>
<sequence length="513" mass="57970">MAELEPVGYQHLIEHLNLERQVRPLEAPAFLNGSVNQKVRGHNGFWYPRKTAVEQTLIGHVEFALRNEGVNLEVLEATFEHLAEAELLRRWSESPNSAFVRRACFFWEWLTGGNLVIDRSPTGAYVDALPEADYFTADSAHAIRHPKFRVRDNLPGTRDFCPLVRRVALAGGPSLDDLLDEASLTLEQVTDAALYERAVRYLFLSETRSSYSIERETPGGNKGERFVQLLARAGEEERISEEWLVELQNVIVRDTYAQEASYRAKQNWLEDGTGRVTFFPPPPEDLPRAMRGWEAFINEQSGAGGYRCSNVLVRSACAAFGFVYLHPFLDGNGRIHRFLIHHVINGARRLKGGAIVPVSAVFKRHEGLYLDVLNGFSRPTTRLWRYAPGEDAPHVVSSPGGRPYRFFDATGEVRFLHRMLIDAVRTELPRELHWLSGFDAAFEQLNGELNLPRPDLSALIRMVQSNNGKLSSNKRKTYPHLPDEVIARIEEVVREAFDPASAHTRSDGESSQS</sequence>
<evidence type="ECO:0000313" key="1">
    <source>
        <dbReference type="EMBL" id="MEM5401900.1"/>
    </source>
</evidence>
<keyword evidence="2" id="KW-1185">Reference proteome</keyword>
<reference evidence="1" key="1">
    <citation type="submission" date="2024-01" db="EMBL/GenBank/DDBJ databases">
        <title>The diversity of rhizobia nodulating Mimosa spp. in eleven states of Brazil covering several biomes is determined by host plant, location, and edaphic factors.</title>
        <authorList>
            <person name="Rouws L."/>
            <person name="Barauna A."/>
            <person name="Beukes C."/>
            <person name="De Faria S.M."/>
            <person name="Gross E."/>
            <person name="Dos Reis Junior F.B."/>
            <person name="Simon M."/>
            <person name="Maluk M."/>
            <person name="Odee D.W."/>
            <person name="Kenicer G."/>
            <person name="Young J.P.W."/>
            <person name="Reis V.M."/>
            <person name="Zilli J."/>
            <person name="James E.K."/>
        </authorList>
    </citation>
    <scope>NUCLEOTIDE SEQUENCE</scope>
    <source>
        <strain evidence="1">JPY452</strain>
    </source>
</reference>
<dbReference type="EMBL" id="JAYMRU010000012">
    <property type="protein sequence ID" value="MEM5401900.1"/>
    <property type="molecule type" value="Genomic_DNA"/>
</dbReference>
<accession>A0ACC6RJZ7</accession>
<evidence type="ECO:0000313" key="2">
    <source>
        <dbReference type="Proteomes" id="UP001392318"/>
    </source>
</evidence>
<comment type="caution">
    <text evidence="1">The sequence shown here is derived from an EMBL/GenBank/DDBJ whole genome shotgun (WGS) entry which is preliminary data.</text>
</comment>